<reference evidence="2" key="1">
    <citation type="journal article" date="2021" name="Sci. Rep.">
        <title>Diploid genomic architecture of Nitzschia inconspicua, an elite biomass production diatom.</title>
        <authorList>
            <person name="Oliver A."/>
            <person name="Podell S."/>
            <person name="Pinowska A."/>
            <person name="Traller J.C."/>
            <person name="Smith S.R."/>
            <person name="McClure R."/>
            <person name="Beliaev A."/>
            <person name="Bohutskyi P."/>
            <person name="Hill E.A."/>
            <person name="Rabines A."/>
            <person name="Zheng H."/>
            <person name="Allen L.Z."/>
            <person name="Kuo A."/>
            <person name="Grigoriev I.V."/>
            <person name="Allen A.E."/>
            <person name="Hazlebeck D."/>
            <person name="Allen E.E."/>
        </authorList>
    </citation>
    <scope>NUCLEOTIDE SEQUENCE</scope>
    <source>
        <strain evidence="2">Hildebrandi</strain>
    </source>
</reference>
<feature type="compositionally biased region" description="Basic and acidic residues" evidence="1">
    <location>
        <begin position="1378"/>
        <end position="1388"/>
    </location>
</feature>
<reference evidence="2" key="2">
    <citation type="submission" date="2021-04" db="EMBL/GenBank/DDBJ databases">
        <authorList>
            <person name="Podell S."/>
        </authorList>
    </citation>
    <scope>NUCLEOTIDE SEQUENCE</scope>
    <source>
        <strain evidence="2">Hildebrandi</strain>
    </source>
</reference>
<feature type="compositionally biased region" description="Basic and acidic residues" evidence="1">
    <location>
        <begin position="362"/>
        <end position="371"/>
    </location>
</feature>
<name>A0A9K3PR70_9STRA</name>
<feature type="compositionally biased region" description="Basic and acidic residues" evidence="1">
    <location>
        <begin position="1218"/>
        <end position="1249"/>
    </location>
</feature>
<dbReference type="OrthoDB" id="61627at2759"/>
<evidence type="ECO:0000256" key="1">
    <source>
        <dbReference type="SAM" id="MobiDB-lite"/>
    </source>
</evidence>
<dbReference type="PANTHER" id="PTHR24121:SF21">
    <property type="entry name" value="ANKYRIN REPEAT FAMILY PROTEIN"/>
    <property type="match status" value="1"/>
</dbReference>
<dbReference type="Proteomes" id="UP000693970">
    <property type="component" value="Unassembled WGS sequence"/>
</dbReference>
<organism evidence="2 3">
    <name type="scientific">Nitzschia inconspicua</name>
    <dbReference type="NCBI Taxonomy" id="303405"/>
    <lineage>
        <taxon>Eukaryota</taxon>
        <taxon>Sar</taxon>
        <taxon>Stramenopiles</taxon>
        <taxon>Ochrophyta</taxon>
        <taxon>Bacillariophyta</taxon>
        <taxon>Bacillariophyceae</taxon>
        <taxon>Bacillariophycidae</taxon>
        <taxon>Bacillariales</taxon>
        <taxon>Bacillariaceae</taxon>
        <taxon>Nitzschia</taxon>
    </lineage>
</organism>
<accession>A0A9K3PR70</accession>
<dbReference type="InterPro" id="IPR002110">
    <property type="entry name" value="Ankyrin_rpt"/>
</dbReference>
<feature type="compositionally biased region" description="Basic and acidic residues" evidence="1">
    <location>
        <begin position="380"/>
        <end position="393"/>
    </location>
</feature>
<feature type="compositionally biased region" description="Acidic residues" evidence="1">
    <location>
        <begin position="419"/>
        <end position="437"/>
    </location>
</feature>
<feature type="compositionally biased region" description="Polar residues" evidence="1">
    <location>
        <begin position="1166"/>
        <end position="1188"/>
    </location>
</feature>
<dbReference type="EMBL" id="JAGRRH010000015">
    <property type="protein sequence ID" value="KAG7356366.1"/>
    <property type="molecule type" value="Genomic_DNA"/>
</dbReference>
<feature type="region of interest" description="Disordered" evidence="1">
    <location>
        <begin position="310"/>
        <end position="452"/>
    </location>
</feature>
<comment type="caution">
    <text evidence="2">The sequence shown here is derived from an EMBL/GenBank/DDBJ whole genome shotgun (WGS) entry which is preliminary data.</text>
</comment>
<gene>
    <name evidence="2" type="ORF">IV203_001052</name>
</gene>
<evidence type="ECO:0000313" key="2">
    <source>
        <dbReference type="EMBL" id="KAG7356366.1"/>
    </source>
</evidence>
<dbReference type="PANTHER" id="PTHR24121">
    <property type="entry name" value="NO MECHANORECEPTOR POTENTIAL C, ISOFORM D-RELATED"/>
    <property type="match status" value="1"/>
</dbReference>
<feature type="compositionally biased region" description="Basic and acidic residues" evidence="1">
    <location>
        <begin position="403"/>
        <end position="418"/>
    </location>
</feature>
<feature type="region of interest" description="Disordered" evidence="1">
    <location>
        <begin position="146"/>
        <end position="172"/>
    </location>
</feature>
<evidence type="ECO:0000313" key="3">
    <source>
        <dbReference type="Proteomes" id="UP000693970"/>
    </source>
</evidence>
<proteinExistence type="predicted"/>
<feature type="region of interest" description="Disordered" evidence="1">
    <location>
        <begin position="36"/>
        <end position="59"/>
    </location>
</feature>
<sequence length="1394" mass="153980">MEGIVELDEEVFSSSEEEVIIEEEIIEEEIIIVQEEDGASAYSYDEEEIEEETIEEETIEGEEEILEKDEIQHVKDTVAVDDQDVPLAGTIPPSSGIEVDEWDHHFHKQQKHIFEDSETILDFYDALSLESVYDMTSQIEEVTTMSLNQKKDTSGEVLSETPEADSSTNASNDVTQRLAENKEVEKNLQTKDDDDNIMRKLAKNIERKQRKEYTKRKYKPRNDPYMQELEETVSTWFRCEEATTENTIQQTGSLDNNINDDTVVKGSIEVATQEDMVLDSRSNANQSEEVLPVIENGLSIEMEAAAKDDIEKKKNGTDLGPDEDDMQVEVTSQEEIATGDETTTQTNLSITESDLRSSLSRSDTKVEEQNKTHVKMQATPKDDPSKTKAEESTILRGGGITSIKKESIKATAERKLDDTDSTSSDDSDDEDDNENSDDNISSGSSVELTSTRVRNPTRCISIDDPENKELIDKVLEESQETAVDLEEIMNSIPKASQSREYNGALPLADIVHPDLIRKSEFHKKYDSSEGSALLKFIQKHDWRGFEKCLAVLKRESPFTIKEELTQVDAKNSTPLHHAISDAPAELTSLLISLIPFEFREDVLMAVNDSGDSPLHVACQHFDVPGGNKAFAQNIKILSLGSPRVHVMRNYAGETPLFLLLASPGTSASKEAAEDVASDLIRSILKENPSLINDRTDTNSTLLHVASAHCVHDGVLRVLLEADNGASLSRVKDQQGMLPLHHLVSCTSGIIPLVKSAKRLIKAYPEAIAMASTTGDTPLHLFVSNVRSWISDTDDIKSSNTSKLVEGLLGKGEEGSPLLVRNHDGLFPLHCCVKFKTPLEIVTILMNDKAASRATTQRDKNGATPLHVICASQEIDEMVGLIEIIGSKEAALVKDGERNTPLLVAISNPEVTKRAVAAVGKTNPAAARVENAKGRTPFHAAIRSKLTENIVKEIIKVDPKAVMKVTFKGNNNIFHEMCQHETSSGIFTGLLQVHPDGAKGQNEKGNLPLHVAAAYHLSSKVINALIQAYPEGCLVKNKSKEIPLHYAVGDEDAKEKNVLALLKASPESVLVKDKKERTPMDVAKEVEVSVEVYEILRKFYKDQTIGDEPSIAEKQDGKKKKKKISELIGSHRAKEVIASPGKLKKREKKKEDVGLHDSIANFYHSFQGSMNLNDKGSQNGGSKSALDNTPKSKKKNHKDKGEVVEVGKSSKRRSSSKSKNTDAKKEDDGRKSRRKLVEDSWEKSQPDRSSKIKSKSKKALEGSNFSETPKARKGKVSDEVAPKTPKKSSLIDISTHAVKTPKPSKSSKHSKSILSPNKDVEKVKNMKSPKSSSKKVIDTSTHAVKNPKPSKSSKHSKSNLSPNKDVEKVKNMKSPKSSSKKEKMTKSKPNEIVPA</sequence>
<protein>
    <submittedName>
        <fullName evidence="2">Ankyrin repeat domain protein</fullName>
    </submittedName>
</protein>
<feature type="region of interest" description="Disordered" evidence="1">
    <location>
        <begin position="1166"/>
        <end position="1394"/>
    </location>
</feature>
<keyword evidence="3" id="KW-1185">Reference proteome</keyword>
<dbReference type="SMART" id="SM00248">
    <property type="entry name" value="ANK"/>
    <property type="match status" value="11"/>
</dbReference>
<feature type="compositionally biased region" description="Polar residues" evidence="1">
    <location>
        <begin position="329"/>
        <end position="352"/>
    </location>
</feature>